<sequence length="159" mass="18046">MPFAASQNPTFASSANYFHQRAQYCADLRLFREANFLIQKAELNQTDFDSVLVAAKSWDIEGIKNEIYDIVNTKFDINDRNRTLQLLDILSPPRSFTDAIEVLTVEQKSHIQELFNTYRYQDLSIVVNGLIKSLPDGDQRQVSLFQSGLSLVVAKKAVA</sequence>
<evidence type="ECO:0000313" key="2">
    <source>
        <dbReference type="WBParaSite" id="ES5_v2.g26059.t1"/>
    </source>
</evidence>
<dbReference type="WBParaSite" id="ES5_v2.g26059.t1">
    <property type="protein sequence ID" value="ES5_v2.g26059.t1"/>
    <property type="gene ID" value="ES5_v2.g26059"/>
</dbReference>
<name>A0AC34G9K8_9BILA</name>
<dbReference type="Proteomes" id="UP000887579">
    <property type="component" value="Unplaced"/>
</dbReference>
<organism evidence="1 2">
    <name type="scientific">Panagrolaimus sp. ES5</name>
    <dbReference type="NCBI Taxonomy" id="591445"/>
    <lineage>
        <taxon>Eukaryota</taxon>
        <taxon>Metazoa</taxon>
        <taxon>Ecdysozoa</taxon>
        <taxon>Nematoda</taxon>
        <taxon>Chromadorea</taxon>
        <taxon>Rhabditida</taxon>
        <taxon>Tylenchina</taxon>
        <taxon>Panagrolaimomorpha</taxon>
        <taxon>Panagrolaimoidea</taxon>
        <taxon>Panagrolaimidae</taxon>
        <taxon>Panagrolaimus</taxon>
    </lineage>
</organism>
<reference evidence="2" key="1">
    <citation type="submission" date="2022-11" db="UniProtKB">
        <authorList>
            <consortium name="WormBaseParasite"/>
        </authorList>
    </citation>
    <scope>IDENTIFICATION</scope>
</reference>
<evidence type="ECO:0000313" key="1">
    <source>
        <dbReference type="Proteomes" id="UP000887579"/>
    </source>
</evidence>
<accession>A0AC34G9K8</accession>
<proteinExistence type="predicted"/>
<protein>
    <submittedName>
        <fullName evidence="2">Uncharacterized protein</fullName>
    </submittedName>
</protein>